<dbReference type="Proteomes" id="UP001501442">
    <property type="component" value="Unassembled WGS sequence"/>
</dbReference>
<accession>A0ABP8U5W3</accession>
<dbReference type="RefSeq" id="WP_345429887.1">
    <property type="nucleotide sequence ID" value="NZ_BAABHK010000002.1"/>
</dbReference>
<dbReference type="GO" id="GO:0016829">
    <property type="term" value="F:lyase activity"/>
    <property type="evidence" value="ECO:0007669"/>
    <property type="project" value="UniProtKB-KW"/>
</dbReference>
<keyword evidence="1" id="KW-0456">Lyase</keyword>
<dbReference type="Pfam" id="PF13714">
    <property type="entry name" value="PEP_mutase"/>
    <property type="match status" value="1"/>
</dbReference>
<keyword evidence="2" id="KW-1185">Reference proteome</keyword>
<organism evidence="1 2">
    <name type="scientific">Actinoallomurus vinaceus</name>
    <dbReference type="NCBI Taxonomy" id="1080074"/>
    <lineage>
        <taxon>Bacteria</taxon>
        <taxon>Bacillati</taxon>
        <taxon>Actinomycetota</taxon>
        <taxon>Actinomycetes</taxon>
        <taxon>Streptosporangiales</taxon>
        <taxon>Thermomonosporaceae</taxon>
        <taxon>Actinoallomurus</taxon>
    </lineage>
</organism>
<evidence type="ECO:0000313" key="2">
    <source>
        <dbReference type="Proteomes" id="UP001501442"/>
    </source>
</evidence>
<dbReference type="InterPro" id="IPR039556">
    <property type="entry name" value="ICL/PEPM"/>
</dbReference>
<dbReference type="EMBL" id="BAABHK010000002">
    <property type="protein sequence ID" value="GAA4622460.1"/>
    <property type="molecule type" value="Genomic_DNA"/>
</dbReference>
<name>A0ABP8U5W3_9ACTN</name>
<sequence length="263" mass="26502">MTVDRCAEFRTLHHAAAPLLLPNAWDHASAAALADAGFAAVGTTSLGVAAAAGLPDAEGATLAETLQLARSASRLPCPLSVDIEGGFGADSDGIAAVVAELADLGVAGINLEDGRPDGTLADLPRQAEVIRAIRARVPGMFINARTDAFWLGVAEPLAEASRRSSAYTEAGADGVFVPGVAAEADISVLVAGSAAPVNVLFLPGRHTVAGLAALGVRRISLGSLLFRAALHATVETARAIQAGEPAGAGLPGYADVADLISRF</sequence>
<proteinExistence type="predicted"/>
<dbReference type="PANTHER" id="PTHR42905:SF16">
    <property type="entry name" value="CARBOXYPHOSPHONOENOLPYRUVATE PHOSPHONOMUTASE-LIKE PROTEIN (AFU_ORTHOLOGUE AFUA_5G07230)"/>
    <property type="match status" value="1"/>
</dbReference>
<reference evidence="2" key="1">
    <citation type="journal article" date="2019" name="Int. J. Syst. Evol. Microbiol.">
        <title>The Global Catalogue of Microorganisms (GCM) 10K type strain sequencing project: providing services to taxonomists for standard genome sequencing and annotation.</title>
        <authorList>
            <consortium name="The Broad Institute Genomics Platform"/>
            <consortium name="The Broad Institute Genome Sequencing Center for Infectious Disease"/>
            <person name="Wu L."/>
            <person name="Ma J."/>
        </authorList>
    </citation>
    <scope>NUCLEOTIDE SEQUENCE [LARGE SCALE GENOMIC DNA]</scope>
    <source>
        <strain evidence="2">JCM 17939</strain>
    </source>
</reference>
<comment type="caution">
    <text evidence="1">The sequence shown here is derived from an EMBL/GenBank/DDBJ whole genome shotgun (WGS) entry which is preliminary data.</text>
</comment>
<dbReference type="CDD" id="cd00377">
    <property type="entry name" value="ICL_PEPM"/>
    <property type="match status" value="1"/>
</dbReference>
<dbReference type="InterPro" id="IPR015813">
    <property type="entry name" value="Pyrv/PenolPyrv_kinase-like_dom"/>
</dbReference>
<evidence type="ECO:0000313" key="1">
    <source>
        <dbReference type="EMBL" id="GAA4622460.1"/>
    </source>
</evidence>
<dbReference type="InterPro" id="IPR040442">
    <property type="entry name" value="Pyrv_kinase-like_dom_sf"/>
</dbReference>
<gene>
    <name evidence="1" type="ORF">GCM10023196_014770</name>
</gene>
<dbReference type="PANTHER" id="PTHR42905">
    <property type="entry name" value="PHOSPHOENOLPYRUVATE CARBOXYLASE"/>
    <property type="match status" value="1"/>
</dbReference>
<protein>
    <submittedName>
        <fullName evidence="1">Isocitrate lyase/phosphoenolpyruvate mutase family protein</fullName>
    </submittedName>
</protein>
<dbReference type="Gene3D" id="3.20.20.60">
    <property type="entry name" value="Phosphoenolpyruvate-binding domains"/>
    <property type="match status" value="1"/>
</dbReference>
<dbReference type="SUPFAM" id="SSF51621">
    <property type="entry name" value="Phosphoenolpyruvate/pyruvate domain"/>
    <property type="match status" value="1"/>
</dbReference>